<dbReference type="EMBL" id="HBUF01142199">
    <property type="protein sequence ID" value="CAG6646490.1"/>
    <property type="molecule type" value="Transcribed_RNA"/>
</dbReference>
<evidence type="ECO:0000313" key="2">
    <source>
        <dbReference type="EMBL" id="CAG6646490.1"/>
    </source>
</evidence>
<feature type="compositionally biased region" description="Basic and acidic residues" evidence="1">
    <location>
        <begin position="56"/>
        <end position="70"/>
    </location>
</feature>
<sequence>MSFKMTHPVNFGCEFVKHGNLNTYNTINIFKRESMKKKERNLYEEDSAWGERKNKVERERLTMRNEREGGGKVGKGKKLKREGRGKKKKILPPIYFCIVM</sequence>
<feature type="region of interest" description="Disordered" evidence="1">
    <location>
        <begin position="56"/>
        <end position="84"/>
    </location>
</feature>
<feature type="compositionally biased region" description="Basic residues" evidence="1">
    <location>
        <begin position="74"/>
        <end position="84"/>
    </location>
</feature>
<name>A0A8D8W682_9HEMI</name>
<accession>A0A8D8W682</accession>
<reference evidence="2" key="1">
    <citation type="submission" date="2021-05" db="EMBL/GenBank/DDBJ databases">
        <authorList>
            <person name="Alioto T."/>
            <person name="Alioto T."/>
            <person name="Gomez Garrido J."/>
        </authorList>
    </citation>
    <scope>NUCLEOTIDE SEQUENCE</scope>
</reference>
<organism evidence="2">
    <name type="scientific">Cacopsylla melanoneura</name>
    <dbReference type="NCBI Taxonomy" id="428564"/>
    <lineage>
        <taxon>Eukaryota</taxon>
        <taxon>Metazoa</taxon>
        <taxon>Ecdysozoa</taxon>
        <taxon>Arthropoda</taxon>
        <taxon>Hexapoda</taxon>
        <taxon>Insecta</taxon>
        <taxon>Pterygota</taxon>
        <taxon>Neoptera</taxon>
        <taxon>Paraneoptera</taxon>
        <taxon>Hemiptera</taxon>
        <taxon>Sternorrhyncha</taxon>
        <taxon>Psylloidea</taxon>
        <taxon>Psyllidae</taxon>
        <taxon>Psyllinae</taxon>
        <taxon>Cacopsylla</taxon>
    </lineage>
</organism>
<dbReference type="AlphaFoldDB" id="A0A8D8W682"/>
<protein>
    <submittedName>
        <fullName evidence="2">Uncharacterized protein</fullName>
    </submittedName>
</protein>
<evidence type="ECO:0000256" key="1">
    <source>
        <dbReference type="SAM" id="MobiDB-lite"/>
    </source>
</evidence>
<proteinExistence type="predicted"/>